<organism evidence="3 4">
    <name type="scientific">Cereibacter ovatus</name>
    <dbReference type="NCBI Taxonomy" id="439529"/>
    <lineage>
        <taxon>Bacteria</taxon>
        <taxon>Pseudomonadati</taxon>
        <taxon>Pseudomonadota</taxon>
        <taxon>Alphaproteobacteria</taxon>
        <taxon>Rhodobacterales</taxon>
        <taxon>Paracoccaceae</taxon>
        <taxon>Cereibacter</taxon>
    </lineage>
</organism>
<gene>
    <name evidence="3" type="ORF">SAMN05878503_11741</name>
</gene>
<feature type="domain" description="Phasin" evidence="2">
    <location>
        <begin position="32"/>
        <end position="106"/>
    </location>
</feature>
<sequence length="111" mass="12819">MTFPKRPQVADAPPTSPGDAWKTDFAFATGPTAVMEFWTRIANEAVQFSADRMCETVKTQQQMMHCRNLSEMAHLRAVWWQTAVDQYTAEVARLTEIWQETIDRTTQIRTH</sequence>
<evidence type="ECO:0000313" key="4">
    <source>
        <dbReference type="Proteomes" id="UP000219467"/>
    </source>
</evidence>
<evidence type="ECO:0000256" key="1">
    <source>
        <dbReference type="SAM" id="MobiDB-lite"/>
    </source>
</evidence>
<reference evidence="4" key="1">
    <citation type="submission" date="2017-08" db="EMBL/GenBank/DDBJ databases">
        <authorList>
            <person name="Varghese N."/>
            <person name="Submissions S."/>
        </authorList>
    </citation>
    <scope>NUCLEOTIDE SEQUENCE [LARGE SCALE GENOMIC DNA]</scope>
    <source>
        <strain evidence="4">JA234</strain>
    </source>
</reference>
<dbReference type="Proteomes" id="UP000219467">
    <property type="component" value="Unassembled WGS sequence"/>
</dbReference>
<proteinExistence type="predicted"/>
<dbReference type="AlphaFoldDB" id="A0A285D231"/>
<evidence type="ECO:0000313" key="3">
    <source>
        <dbReference type="EMBL" id="SNX73842.1"/>
    </source>
</evidence>
<accession>A0A285D231</accession>
<keyword evidence="4" id="KW-1185">Reference proteome</keyword>
<protein>
    <submittedName>
        <fullName evidence="3">Phasin protein</fullName>
    </submittedName>
</protein>
<dbReference type="RefSeq" id="WP_235841025.1">
    <property type="nucleotide sequence ID" value="NZ_OAOQ01000017.1"/>
</dbReference>
<dbReference type="InterPro" id="IPR018968">
    <property type="entry name" value="Phasin"/>
</dbReference>
<evidence type="ECO:0000259" key="2">
    <source>
        <dbReference type="Pfam" id="PF09361"/>
    </source>
</evidence>
<dbReference type="EMBL" id="OAOQ01000017">
    <property type="protein sequence ID" value="SNX73842.1"/>
    <property type="molecule type" value="Genomic_DNA"/>
</dbReference>
<feature type="region of interest" description="Disordered" evidence="1">
    <location>
        <begin position="1"/>
        <end position="23"/>
    </location>
</feature>
<dbReference type="Pfam" id="PF09361">
    <property type="entry name" value="Phasin_2"/>
    <property type="match status" value="1"/>
</dbReference>
<name>A0A285D231_9RHOB</name>